<proteinExistence type="inferred from homology"/>
<dbReference type="GO" id="GO:0055085">
    <property type="term" value="P:transmembrane transport"/>
    <property type="evidence" value="ECO:0007669"/>
    <property type="project" value="InterPro"/>
</dbReference>
<dbReference type="CDD" id="cd06261">
    <property type="entry name" value="TM_PBP2"/>
    <property type="match status" value="1"/>
</dbReference>
<evidence type="ECO:0000256" key="7">
    <source>
        <dbReference type="RuleBase" id="RU363032"/>
    </source>
</evidence>
<dbReference type="InterPro" id="IPR000515">
    <property type="entry name" value="MetI-like"/>
</dbReference>
<dbReference type="PROSITE" id="PS50928">
    <property type="entry name" value="ABC_TM1"/>
    <property type="match status" value="1"/>
</dbReference>
<reference evidence="9 10" key="1">
    <citation type="submission" date="2020-10" db="EMBL/GenBank/DDBJ databases">
        <title>Complete genome sequence of Thermosphaera aggregans strain 3507.</title>
        <authorList>
            <person name="Zayulina K.S."/>
            <person name="Elcheninov A.G."/>
            <person name="Toshchakov S.V."/>
            <person name="Kublanov I.V."/>
            <person name="Kochetkova T.V."/>
        </authorList>
    </citation>
    <scope>NUCLEOTIDE SEQUENCE [LARGE SCALE GENOMIC DNA]</scope>
    <source>
        <strain evidence="9 10">3507</strain>
    </source>
</reference>
<evidence type="ECO:0000256" key="6">
    <source>
        <dbReference type="ARBA" id="ARBA00023136"/>
    </source>
</evidence>
<dbReference type="PANTHER" id="PTHR30465:SF45">
    <property type="entry name" value="BINDING-PROTEIN-DEPENDENT TRANSPORT SYSTEMS INNER MEMBRANE COMPONENT"/>
    <property type="match status" value="1"/>
</dbReference>
<dbReference type="InterPro" id="IPR035906">
    <property type="entry name" value="MetI-like_sf"/>
</dbReference>
<dbReference type="KEGG" id="tcs:IMZ38_04145"/>
<dbReference type="AlphaFoldDB" id="A0A7M1UTP2"/>
<dbReference type="GeneID" id="59454581"/>
<gene>
    <name evidence="9" type="ORF">IMZ38_04145</name>
</gene>
<feature type="transmembrane region" description="Helical" evidence="7">
    <location>
        <begin position="12"/>
        <end position="30"/>
    </location>
</feature>
<evidence type="ECO:0000313" key="9">
    <source>
        <dbReference type="EMBL" id="QOR95117.1"/>
    </source>
</evidence>
<comment type="subcellular location">
    <subcellularLocation>
        <location evidence="1 7">Cell membrane</location>
        <topology evidence="1 7">Multi-pass membrane protein</topology>
    </subcellularLocation>
</comment>
<evidence type="ECO:0000256" key="5">
    <source>
        <dbReference type="ARBA" id="ARBA00022989"/>
    </source>
</evidence>
<feature type="domain" description="ABC transmembrane type-1" evidence="8">
    <location>
        <begin position="138"/>
        <end position="357"/>
    </location>
</feature>
<dbReference type="OrthoDB" id="44105at2157"/>
<dbReference type="RefSeq" id="WP_193436910.1">
    <property type="nucleotide sequence ID" value="NZ_CP063144.1"/>
</dbReference>
<feature type="transmembrane region" description="Helical" evidence="7">
    <location>
        <begin position="230"/>
        <end position="252"/>
    </location>
</feature>
<dbReference type="SUPFAM" id="SSF161098">
    <property type="entry name" value="MetI-like"/>
    <property type="match status" value="1"/>
</dbReference>
<evidence type="ECO:0000256" key="2">
    <source>
        <dbReference type="ARBA" id="ARBA00022448"/>
    </source>
</evidence>
<keyword evidence="10" id="KW-1185">Reference proteome</keyword>
<keyword evidence="4 7" id="KW-0812">Transmembrane</keyword>
<keyword evidence="5 7" id="KW-1133">Transmembrane helix</keyword>
<accession>A0A7M1UTP2</accession>
<feature type="transmembrane region" description="Helical" evidence="7">
    <location>
        <begin position="175"/>
        <end position="200"/>
    </location>
</feature>
<organism evidence="9 10">
    <name type="scientific">Thermosphaera chiliense</name>
    <dbReference type="NCBI Taxonomy" id="3402707"/>
    <lineage>
        <taxon>Archaea</taxon>
        <taxon>Thermoproteota</taxon>
        <taxon>Thermoprotei</taxon>
        <taxon>Desulfurococcales</taxon>
        <taxon>Desulfurococcaceae</taxon>
        <taxon>Thermosphaera</taxon>
    </lineage>
</organism>
<name>A0A7M1UTP2_9CREN</name>
<dbReference type="Pfam" id="PF00528">
    <property type="entry name" value="BPD_transp_1"/>
    <property type="match status" value="1"/>
</dbReference>
<comment type="similarity">
    <text evidence="7">Belongs to the binding-protein-dependent transport system permease family.</text>
</comment>
<evidence type="ECO:0000259" key="8">
    <source>
        <dbReference type="PROSITE" id="PS50928"/>
    </source>
</evidence>
<feature type="transmembrane region" description="Helical" evidence="7">
    <location>
        <begin position="142"/>
        <end position="163"/>
    </location>
</feature>
<dbReference type="EMBL" id="CP063144">
    <property type="protein sequence ID" value="QOR95117.1"/>
    <property type="molecule type" value="Genomic_DNA"/>
</dbReference>
<keyword evidence="2 7" id="KW-0813">Transport</keyword>
<dbReference type="PANTHER" id="PTHR30465">
    <property type="entry name" value="INNER MEMBRANE ABC TRANSPORTER"/>
    <property type="match status" value="1"/>
</dbReference>
<protein>
    <submittedName>
        <fullName evidence="9">ABC transporter permease</fullName>
    </submittedName>
</protein>
<feature type="transmembrane region" description="Helical" evidence="7">
    <location>
        <begin position="283"/>
        <end position="309"/>
    </location>
</feature>
<dbReference type="GO" id="GO:0005886">
    <property type="term" value="C:plasma membrane"/>
    <property type="evidence" value="ECO:0007669"/>
    <property type="project" value="UniProtKB-SubCell"/>
</dbReference>
<feature type="transmembrane region" description="Helical" evidence="7">
    <location>
        <begin position="335"/>
        <end position="360"/>
    </location>
</feature>
<evidence type="ECO:0000313" key="10">
    <source>
        <dbReference type="Proteomes" id="UP000593766"/>
    </source>
</evidence>
<evidence type="ECO:0000256" key="1">
    <source>
        <dbReference type="ARBA" id="ARBA00004651"/>
    </source>
</evidence>
<evidence type="ECO:0000256" key="4">
    <source>
        <dbReference type="ARBA" id="ARBA00022692"/>
    </source>
</evidence>
<keyword evidence="3" id="KW-1003">Cell membrane</keyword>
<dbReference type="Gene3D" id="1.10.3720.10">
    <property type="entry name" value="MetI-like"/>
    <property type="match status" value="1"/>
</dbReference>
<evidence type="ECO:0000256" key="3">
    <source>
        <dbReference type="ARBA" id="ARBA00022475"/>
    </source>
</evidence>
<sequence>MPGAGYVIARRGLILLFSYVMIIIIVAVIMEVTGYTQRIYEAIVKESVQAEIQALVRAGRQFSPTELEQLRKDLTIYYSKMYGLIDENGNPIPPYVRMWILVGNALTFNLGKATKESVAQLASKLPPVPVAELIAIVLPRTIIMITVADIIMASIALMLAPRIAYRHGGFLDRAIITYFAVFNAIPLWWLAMIFILVLGYQLKIFPTNLRPVSTYMMNFWNDPLGNFTQIAYYAALPIITIVVAGLGGWLYSVRAMVLRIVREDYVVVAKAKGLPERDIARKYILRVAISPVLTSVILSLAYSLGGFIITESVFDWPGMGSLYYAALTTGDTPTVIGLFVVTVGVYIIARFVLEILYIVLDPRVRAR</sequence>
<keyword evidence="6 7" id="KW-0472">Membrane</keyword>
<dbReference type="Proteomes" id="UP000593766">
    <property type="component" value="Chromosome"/>
</dbReference>